<reference evidence="7" key="1">
    <citation type="submission" date="2016-07" db="EMBL/GenBank/DDBJ databases">
        <authorList>
            <person name="Florea S."/>
            <person name="Webb J.S."/>
            <person name="Jaromczyk J."/>
            <person name="Schardl C.L."/>
        </authorList>
    </citation>
    <scope>NUCLEOTIDE SEQUENCE [LARGE SCALE GENOMIC DNA]</scope>
    <source>
        <strain evidence="7">KCTC 42131</strain>
    </source>
</reference>
<sequence>MLVPVDLMSVVSAVSPAGKARDGVGPAAGAANSWLQAASDGDSSVDGNGMINKLFMSYANDGEANPEGRFAADLRALLSAHGVDIAADPVLLSHAGNDDMLAKFDGALSDLDWSVDELLQMSMGPLAGGNNLPVDDQSLPSVLRQWLSALSSPTGEAAVTGASDSAAEDSPAQRLLTDGATGKLSEGADLLTLQGQLSGQSLVSPLAQTSVPGSADNTAQNPAQVLTQPLTSAGDSGQVLAGLSAGGLVAANGATVLGGTGSGQGYPALTGEADTDGQRTANPASRIPGGLAGEEGLAGLANSADTVKQATDTQLNPGAQKVSSDAANASVFRSIQFSQAGRGDGNGVDGGPEAPADLIKTSAPLERSQAVASQLSAPLSTGTGLDTSLNLNSTQSQVPTPADTSTVLNRPEQRMLAAETAQQAQSQATQQSVTRTADGLPRFAMDTAFGQQGWSDSLGRQLLVMSSQGVSSAQIRLDPPELGSLTVKIQMSSDQQTSVNFVSQHAVVREVLEQQLNRLQDLFREQGLDLADVSVSDQTAQQQDADAEGEQGRAGDWTERAGDQDETAGDPVLVRSESLIDFYA</sequence>
<name>A0A1E8CI15_9GAMM</name>
<feature type="domain" description="Flagellar hook-length control protein-like C-terminal" evidence="5">
    <location>
        <begin position="460"/>
        <end position="543"/>
    </location>
</feature>
<evidence type="ECO:0000256" key="4">
    <source>
        <dbReference type="SAM" id="MobiDB-lite"/>
    </source>
</evidence>
<evidence type="ECO:0000256" key="2">
    <source>
        <dbReference type="ARBA" id="ARBA00009149"/>
    </source>
</evidence>
<dbReference type="AlphaFoldDB" id="A0A1E8CI15"/>
<dbReference type="Pfam" id="PF02120">
    <property type="entry name" value="Flg_hook"/>
    <property type="match status" value="1"/>
</dbReference>
<evidence type="ECO:0000256" key="3">
    <source>
        <dbReference type="ARBA" id="ARBA00022795"/>
    </source>
</evidence>
<gene>
    <name evidence="6" type="ORF">PHACT_01880</name>
</gene>
<evidence type="ECO:0000256" key="1">
    <source>
        <dbReference type="ARBA" id="ARBA00003944"/>
    </source>
</evidence>
<dbReference type="PRINTS" id="PR01007">
    <property type="entry name" value="FLGHOOKFLIK"/>
</dbReference>
<dbReference type="InterPro" id="IPR001635">
    <property type="entry name" value="Flag_hook_Flik"/>
</dbReference>
<evidence type="ECO:0000313" key="7">
    <source>
        <dbReference type="Proteomes" id="UP000175669"/>
    </source>
</evidence>
<feature type="region of interest" description="Disordered" evidence="4">
    <location>
        <begin position="369"/>
        <end position="406"/>
    </location>
</feature>
<dbReference type="EMBL" id="MASR01000001">
    <property type="protein sequence ID" value="OFE12038.1"/>
    <property type="molecule type" value="Genomic_DNA"/>
</dbReference>
<keyword evidence="3" id="KW-1005">Bacterial flagellum biogenesis</keyword>
<dbReference type="Gene3D" id="3.30.750.140">
    <property type="match status" value="1"/>
</dbReference>
<protein>
    <recommendedName>
        <fullName evidence="5">Flagellar hook-length control protein-like C-terminal domain-containing protein</fullName>
    </recommendedName>
</protein>
<organism evidence="6 7">
    <name type="scientific">Pseudohongiella acticola</name>
    <dbReference type="NCBI Taxonomy" id="1524254"/>
    <lineage>
        <taxon>Bacteria</taxon>
        <taxon>Pseudomonadati</taxon>
        <taxon>Pseudomonadota</taxon>
        <taxon>Gammaproteobacteria</taxon>
        <taxon>Pseudomonadales</taxon>
        <taxon>Pseudohongiellaceae</taxon>
        <taxon>Pseudohongiella</taxon>
    </lineage>
</organism>
<proteinExistence type="inferred from homology"/>
<evidence type="ECO:0000313" key="6">
    <source>
        <dbReference type="EMBL" id="OFE12038.1"/>
    </source>
</evidence>
<accession>A0A1E8CI15</accession>
<comment type="function">
    <text evidence="1">Controls the length of the flagellar hook.</text>
</comment>
<keyword evidence="7" id="KW-1185">Reference proteome</keyword>
<comment type="caution">
    <text evidence="6">The sequence shown here is derived from an EMBL/GenBank/DDBJ whole genome shotgun (WGS) entry which is preliminary data.</text>
</comment>
<feature type="compositionally biased region" description="Polar residues" evidence="4">
    <location>
        <begin position="370"/>
        <end position="406"/>
    </location>
</feature>
<dbReference type="STRING" id="1524254.PHACT_01880"/>
<feature type="region of interest" description="Disordered" evidence="4">
    <location>
        <begin position="534"/>
        <end position="571"/>
    </location>
</feature>
<dbReference type="RefSeq" id="WP_070115662.1">
    <property type="nucleotide sequence ID" value="NZ_MASR01000001.1"/>
</dbReference>
<feature type="region of interest" description="Disordered" evidence="4">
    <location>
        <begin position="338"/>
        <end position="357"/>
    </location>
</feature>
<feature type="region of interest" description="Disordered" evidence="4">
    <location>
        <begin position="267"/>
        <end position="296"/>
    </location>
</feature>
<dbReference type="Proteomes" id="UP000175669">
    <property type="component" value="Unassembled WGS sequence"/>
</dbReference>
<dbReference type="GO" id="GO:0009424">
    <property type="term" value="C:bacterial-type flagellum hook"/>
    <property type="evidence" value="ECO:0007669"/>
    <property type="project" value="InterPro"/>
</dbReference>
<comment type="similarity">
    <text evidence="2">Belongs to the FliK family.</text>
</comment>
<dbReference type="CDD" id="cd17470">
    <property type="entry name" value="T3SS_Flik_C"/>
    <property type="match status" value="1"/>
</dbReference>
<dbReference type="InterPro" id="IPR021136">
    <property type="entry name" value="Flagellar_hook_control-like_C"/>
</dbReference>
<dbReference type="InterPro" id="IPR052563">
    <property type="entry name" value="FliK"/>
</dbReference>
<evidence type="ECO:0000259" key="5">
    <source>
        <dbReference type="Pfam" id="PF02120"/>
    </source>
</evidence>
<dbReference type="InterPro" id="IPR038610">
    <property type="entry name" value="FliK-like_C_sf"/>
</dbReference>
<feature type="compositionally biased region" description="Basic and acidic residues" evidence="4">
    <location>
        <begin position="550"/>
        <end position="563"/>
    </location>
</feature>
<dbReference type="GO" id="GO:0044780">
    <property type="term" value="P:bacterial-type flagellum assembly"/>
    <property type="evidence" value="ECO:0007669"/>
    <property type="project" value="InterPro"/>
</dbReference>
<dbReference type="PANTHER" id="PTHR37533">
    <property type="entry name" value="FLAGELLAR HOOK-LENGTH CONTROL PROTEIN"/>
    <property type="match status" value="1"/>
</dbReference>
<dbReference type="PANTHER" id="PTHR37533:SF2">
    <property type="entry name" value="FLAGELLAR HOOK-LENGTH CONTROL PROTEIN"/>
    <property type="match status" value="1"/>
</dbReference>